<keyword evidence="1" id="KW-0812">Transmembrane</keyword>
<accession>A0A8S5MI24</accession>
<sequence>MSLIDFAFIAPFSFYVIIYTLSIKGTGYVDKSIEK</sequence>
<evidence type="ECO:0000256" key="1">
    <source>
        <dbReference type="SAM" id="Phobius"/>
    </source>
</evidence>
<name>A0A8S5MI24_9CAUD</name>
<keyword evidence="1" id="KW-0472">Membrane</keyword>
<evidence type="ECO:0000313" key="2">
    <source>
        <dbReference type="EMBL" id="DAD81695.1"/>
    </source>
</evidence>
<reference evidence="2" key="1">
    <citation type="journal article" date="2021" name="Proc. Natl. Acad. Sci. U.S.A.">
        <title>A Catalog of Tens of Thousands of Viruses from Human Metagenomes Reveals Hidden Associations with Chronic Diseases.</title>
        <authorList>
            <person name="Tisza M.J."/>
            <person name="Buck C.B."/>
        </authorList>
    </citation>
    <scope>NUCLEOTIDE SEQUENCE</scope>
    <source>
        <strain evidence="2">Ct9Ns12</strain>
    </source>
</reference>
<feature type="transmembrane region" description="Helical" evidence="1">
    <location>
        <begin position="6"/>
        <end position="29"/>
    </location>
</feature>
<proteinExistence type="predicted"/>
<keyword evidence="1" id="KW-1133">Transmembrane helix</keyword>
<dbReference type="EMBL" id="BK014906">
    <property type="protein sequence ID" value="DAD81695.1"/>
    <property type="molecule type" value="Genomic_DNA"/>
</dbReference>
<protein>
    <submittedName>
        <fullName evidence="2">Uncharacterized protein</fullName>
    </submittedName>
</protein>
<organism evidence="2">
    <name type="scientific">Myoviridae sp. ct9Ns12</name>
    <dbReference type="NCBI Taxonomy" id="2826626"/>
    <lineage>
        <taxon>Viruses</taxon>
        <taxon>Duplodnaviria</taxon>
        <taxon>Heunggongvirae</taxon>
        <taxon>Uroviricota</taxon>
        <taxon>Caudoviricetes</taxon>
    </lineage>
</organism>